<evidence type="ECO:0000313" key="7">
    <source>
        <dbReference type="EMBL" id="HFC03725.1"/>
    </source>
</evidence>
<dbReference type="EMBL" id="DRNO01000170">
    <property type="protein sequence ID" value="HFC03725.1"/>
    <property type="molecule type" value="Genomic_DNA"/>
</dbReference>
<sequence length="338" mass="38400">MVTMKDLLECGVHFGHQTRRWNPKMKKFIFGERKNIYIIDLQKTLRYFKYTYNVVRDAAAEGQTILFVGTKKQARSAVKEHAQRAGMPFVATRWLGGMLTNYPTIKKSIRKLEIIEQMEENGQINLLTKKEALMLRRKKEKLLNYLEGYRNMKKLPDMMFVIDAVKEHIAVKEARRMGMKVIAPLDTNCDPDLIDYPIPGNDDAIRSINLFCREIADAILEGKAIYEEEHGAAEGEGEGEAPAAINEEAAAAAGVSEEEVKEIVEEAKAEAEKAKDDLTKIKGIGKAYQEKLNNEGFYTFEDVANMTDEQVQMMEEKYSFKGDFKESVAHAKELAEAK</sequence>
<dbReference type="Gene3D" id="1.10.150.20">
    <property type="entry name" value="5' to 3' exonuclease, C-terminal subdomain"/>
    <property type="match status" value="1"/>
</dbReference>
<dbReference type="HAMAP" id="MF_00291_B">
    <property type="entry name" value="Ribosomal_uS2_B"/>
    <property type="match status" value="1"/>
</dbReference>
<dbReference type="CDD" id="cd01425">
    <property type="entry name" value="RPS2"/>
    <property type="match status" value="1"/>
</dbReference>
<evidence type="ECO:0000313" key="8">
    <source>
        <dbReference type="Proteomes" id="UP000885722"/>
    </source>
</evidence>
<dbReference type="GO" id="GO:0006412">
    <property type="term" value="P:translation"/>
    <property type="evidence" value="ECO:0007669"/>
    <property type="project" value="UniProtKB-UniRule"/>
</dbReference>
<dbReference type="SUPFAM" id="SSF52313">
    <property type="entry name" value="Ribosomal protein S2"/>
    <property type="match status" value="1"/>
</dbReference>
<dbReference type="Gene3D" id="1.10.287.610">
    <property type="entry name" value="Helix hairpin bin"/>
    <property type="match status" value="1"/>
</dbReference>
<dbReference type="PANTHER" id="PTHR12534">
    <property type="entry name" value="30S RIBOSOMAL PROTEIN S2 PROKARYOTIC AND ORGANELLAR"/>
    <property type="match status" value="1"/>
</dbReference>
<accession>A0A7V2SLL1</accession>
<comment type="caution">
    <text evidence="7">The sequence shown here is derived from an EMBL/GenBank/DDBJ whole genome shotgun (WGS) entry which is preliminary data.</text>
</comment>
<keyword evidence="3 5" id="KW-0687">Ribonucleoprotein</keyword>
<dbReference type="InterPro" id="IPR023591">
    <property type="entry name" value="Ribosomal_uS2_flav_dom_sf"/>
</dbReference>
<keyword evidence="2 5" id="KW-0689">Ribosomal protein</keyword>
<evidence type="ECO:0000256" key="3">
    <source>
        <dbReference type="ARBA" id="ARBA00023274"/>
    </source>
</evidence>
<dbReference type="NCBIfam" id="TIGR01011">
    <property type="entry name" value="rpsB_bact"/>
    <property type="match status" value="1"/>
</dbReference>
<dbReference type="InterPro" id="IPR001865">
    <property type="entry name" value="Ribosomal_uS2"/>
</dbReference>
<evidence type="ECO:0000256" key="5">
    <source>
        <dbReference type="HAMAP-Rule" id="MF_00291"/>
    </source>
</evidence>
<dbReference type="Pfam" id="PF14520">
    <property type="entry name" value="HHH_5"/>
    <property type="match status" value="1"/>
</dbReference>
<dbReference type="Gene3D" id="3.40.50.10490">
    <property type="entry name" value="Glucose-6-phosphate isomerase like protein, domain 1"/>
    <property type="match status" value="1"/>
</dbReference>
<keyword evidence="6" id="KW-0175">Coiled coil</keyword>
<proteinExistence type="inferred from homology"/>
<dbReference type="GO" id="GO:0003735">
    <property type="term" value="F:structural constituent of ribosome"/>
    <property type="evidence" value="ECO:0007669"/>
    <property type="project" value="InterPro"/>
</dbReference>
<evidence type="ECO:0000256" key="1">
    <source>
        <dbReference type="ARBA" id="ARBA00006242"/>
    </source>
</evidence>
<name>A0A7V2SLL1_9BACT</name>
<dbReference type="PRINTS" id="PR00395">
    <property type="entry name" value="RIBOSOMALS2"/>
</dbReference>
<protein>
    <recommendedName>
        <fullName evidence="4 5">Small ribosomal subunit protein uS2</fullName>
    </recommendedName>
</protein>
<comment type="similarity">
    <text evidence="1 5">Belongs to the universal ribosomal protein uS2 family.</text>
</comment>
<reference evidence="7" key="1">
    <citation type="journal article" date="2020" name="mSystems">
        <title>Genome- and Community-Level Interaction Insights into Carbon Utilization and Element Cycling Functions of Hydrothermarchaeota in Hydrothermal Sediment.</title>
        <authorList>
            <person name="Zhou Z."/>
            <person name="Liu Y."/>
            <person name="Xu W."/>
            <person name="Pan J."/>
            <person name="Luo Z.H."/>
            <person name="Li M."/>
        </authorList>
    </citation>
    <scope>NUCLEOTIDE SEQUENCE [LARGE SCALE GENOMIC DNA]</scope>
    <source>
        <strain evidence="7">HyVt-513</strain>
    </source>
</reference>
<dbReference type="Pfam" id="PF00318">
    <property type="entry name" value="Ribosomal_S2"/>
    <property type="match status" value="1"/>
</dbReference>
<dbReference type="GO" id="GO:0022627">
    <property type="term" value="C:cytosolic small ribosomal subunit"/>
    <property type="evidence" value="ECO:0007669"/>
    <property type="project" value="TreeGrafter"/>
</dbReference>
<dbReference type="PROSITE" id="PS00962">
    <property type="entry name" value="RIBOSOMAL_S2_1"/>
    <property type="match status" value="1"/>
</dbReference>
<dbReference type="AlphaFoldDB" id="A0A7V2SLL1"/>
<gene>
    <name evidence="5 7" type="primary">rpsB</name>
    <name evidence="7" type="ORF">ENJ74_02520</name>
</gene>
<dbReference type="FunFam" id="1.10.287.610:FF:000001">
    <property type="entry name" value="30S ribosomal protein S2"/>
    <property type="match status" value="1"/>
</dbReference>
<evidence type="ECO:0000256" key="4">
    <source>
        <dbReference type="ARBA" id="ARBA00035256"/>
    </source>
</evidence>
<feature type="coiled-coil region" evidence="6">
    <location>
        <begin position="257"/>
        <end position="284"/>
    </location>
</feature>
<dbReference type="PANTHER" id="PTHR12534:SF0">
    <property type="entry name" value="SMALL RIBOSOMAL SUBUNIT PROTEIN US2M"/>
    <property type="match status" value="1"/>
</dbReference>
<dbReference type="Proteomes" id="UP000885722">
    <property type="component" value="Unassembled WGS sequence"/>
</dbReference>
<evidence type="ECO:0000256" key="2">
    <source>
        <dbReference type="ARBA" id="ARBA00022980"/>
    </source>
</evidence>
<dbReference type="InterPro" id="IPR005706">
    <property type="entry name" value="Ribosomal_uS2_bac/mit/plastid"/>
</dbReference>
<organism evidence="7 8">
    <name type="scientific">Nitratifractor salsuginis</name>
    <dbReference type="NCBI Taxonomy" id="269261"/>
    <lineage>
        <taxon>Bacteria</taxon>
        <taxon>Pseudomonadati</taxon>
        <taxon>Campylobacterota</taxon>
        <taxon>Epsilonproteobacteria</taxon>
        <taxon>Campylobacterales</taxon>
        <taxon>Sulfurovaceae</taxon>
        <taxon>Nitratifractor</taxon>
    </lineage>
</organism>
<dbReference type="InterPro" id="IPR018130">
    <property type="entry name" value="Ribosomal_uS2_CS"/>
</dbReference>
<evidence type="ECO:0000256" key="6">
    <source>
        <dbReference type="SAM" id="Coils"/>
    </source>
</evidence>